<dbReference type="Proteomes" id="UP000828048">
    <property type="component" value="Chromosome 3"/>
</dbReference>
<protein>
    <submittedName>
        <fullName evidence="1">Uncharacterized protein</fullName>
    </submittedName>
</protein>
<proteinExistence type="predicted"/>
<reference evidence="1 2" key="1">
    <citation type="journal article" date="2021" name="Hortic Res">
        <title>High-quality reference genome and annotation aids understanding of berry development for evergreen blueberry (Vaccinium darrowii).</title>
        <authorList>
            <person name="Yu J."/>
            <person name="Hulse-Kemp A.M."/>
            <person name="Babiker E."/>
            <person name="Staton M."/>
        </authorList>
    </citation>
    <scope>NUCLEOTIDE SEQUENCE [LARGE SCALE GENOMIC DNA]</scope>
    <source>
        <strain evidence="2">cv. NJ 8807/NJ 8810</strain>
        <tissue evidence="1">Young leaf</tissue>
    </source>
</reference>
<evidence type="ECO:0000313" key="1">
    <source>
        <dbReference type="EMBL" id="KAH7859275.1"/>
    </source>
</evidence>
<accession>A0ACB7Z0D2</accession>
<name>A0ACB7Z0D2_9ERIC</name>
<keyword evidence="2" id="KW-1185">Reference proteome</keyword>
<comment type="caution">
    <text evidence="1">The sequence shown here is derived from an EMBL/GenBank/DDBJ whole genome shotgun (WGS) entry which is preliminary data.</text>
</comment>
<gene>
    <name evidence="1" type="ORF">Vadar_033944</name>
</gene>
<dbReference type="EMBL" id="CM037153">
    <property type="protein sequence ID" value="KAH7859275.1"/>
    <property type="molecule type" value="Genomic_DNA"/>
</dbReference>
<organism evidence="1 2">
    <name type="scientific">Vaccinium darrowii</name>
    <dbReference type="NCBI Taxonomy" id="229202"/>
    <lineage>
        <taxon>Eukaryota</taxon>
        <taxon>Viridiplantae</taxon>
        <taxon>Streptophyta</taxon>
        <taxon>Embryophyta</taxon>
        <taxon>Tracheophyta</taxon>
        <taxon>Spermatophyta</taxon>
        <taxon>Magnoliopsida</taxon>
        <taxon>eudicotyledons</taxon>
        <taxon>Gunneridae</taxon>
        <taxon>Pentapetalae</taxon>
        <taxon>asterids</taxon>
        <taxon>Ericales</taxon>
        <taxon>Ericaceae</taxon>
        <taxon>Vaccinioideae</taxon>
        <taxon>Vaccinieae</taxon>
        <taxon>Vaccinium</taxon>
    </lineage>
</organism>
<evidence type="ECO:0000313" key="2">
    <source>
        <dbReference type="Proteomes" id="UP000828048"/>
    </source>
</evidence>
<sequence>MVSKCRGLPLAIVVLEMLPKLTILVMFGCGLTELVCSCAGGFPQLQILRIVVCDVNKLQVEEGGMPVLKGLSIQGNCDLSIPDRLRTFPAPHPRIDWFEWAY</sequence>